<evidence type="ECO:0000259" key="2">
    <source>
        <dbReference type="PROSITE" id="PS50263"/>
    </source>
</evidence>
<dbReference type="InterPro" id="IPR003010">
    <property type="entry name" value="C-N_Hydrolase"/>
</dbReference>
<name>A0ABV1FTE1_9BACT</name>
<sequence length="253" mass="28443">MNITILQIDILWAQPEANRQRISQLIEHLGPTDLIVLPEMFSTGFATQPEGIAEGDGGSLRWMAAMAASTQAAVAGSIAIREGERYYNRFYFVKPDGELAFYDKRHLFTYGGEDKAFTPGRDRVVVEWRGVGILLQVCYDLRFPVFSRNHDDYDLVLYVANWPEGRRQAWDLLLRARAIENQCYVVGVNRVGKAQVNYNGGSAIVDFQGTLLAACVDGQESSATAQLNMPRLMAFRKQFPVLHDADAFRLCEL</sequence>
<organism evidence="3 4">
    <name type="scientific">Hallella faecis</name>
    <dbReference type="NCBI Taxonomy" id="2841596"/>
    <lineage>
        <taxon>Bacteria</taxon>
        <taxon>Pseudomonadati</taxon>
        <taxon>Bacteroidota</taxon>
        <taxon>Bacteroidia</taxon>
        <taxon>Bacteroidales</taxon>
        <taxon>Prevotellaceae</taxon>
        <taxon>Hallella</taxon>
    </lineage>
</organism>
<protein>
    <submittedName>
        <fullName evidence="3">Amidohydrolase</fullName>
    </submittedName>
</protein>
<comment type="similarity">
    <text evidence="1">Belongs to the carbon-nitrogen hydrolase superfamily. NIT1/NIT2 family.</text>
</comment>
<comment type="caution">
    <text evidence="3">The sequence shown here is derived from an EMBL/GenBank/DDBJ whole genome shotgun (WGS) entry which is preliminary data.</text>
</comment>
<dbReference type="Proteomes" id="UP001487296">
    <property type="component" value="Unassembled WGS sequence"/>
</dbReference>
<dbReference type="EMBL" id="JBBNFP010000066">
    <property type="protein sequence ID" value="MEQ2487678.1"/>
    <property type="molecule type" value="Genomic_DNA"/>
</dbReference>
<dbReference type="InterPro" id="IPR001110">
    <property type="entry name" value="UPF0012_CS"/>
</dbReference>
<feature type="domain" description="CN hydrolase" evidence="2">
    <location>
        <begin position="1"/>
        <end position="229"/>
    </location>
</feature>
<dbReference type="SUPFAM" id="SSF56317">
    <property type="entry name" value="Carbon-nitrogen hydrolase"/>
    <property type="match status" value="1"/>
</dbReference>
<dbReference type="PANTHER" id="PTHR47799:SF1">
    <property type="entry name" value="OMEGA-AMIDASE YAFV"/>
    <property type="match status" value="1"/>
</dbReference>
<dbReference type="InterPro" id="IPR052737">
    <property type="entry name" value="Omega-amidase_YafV"/>
</dbReference>
<dbReference type="Gene3D" id="3.60.110.10">
    <property type="entry name" value="Carbon-nitrogen hydrolase"/>
    <property type="match status" value="1"/>
</dbReference>
<reference evidence="3 4" key="1">
    <citation type="submission" date="2024-04" db="EMBL/GenBank/DDBJ databases">
        <title>Human intestinal bacterial collection.</title>
        <authorList>
            <person name="Pauvert C."/>
            <person name="Hitch T.C.A."/>
            <person name="Clavel T."/>
        </authorList>
    </citation>
    <scope>NUCLEOTIDE SEQUENCE [LARGE SCALE GENOMIC DNA]</scope>
    <source>
        <strain evidence="3 4">CLA-AA-H145</strain>
    </source>
</reference>
<evidence type="ECO:0000256" key="1">
    <source>
        <dbReference type="ARBA" id="ARBA00010613"/>
    </source>
</evidence>
<evidence type="ECO:0000313" key="4">
    <source>
        <dbReference type="Proteomes" id="UP001487296"/>
    </source>
</evidence>
<dbReference type="InterPro" id="IPR036526">
    <property type="entry name" value="C-N_Hydrolase_sf"/>
</dbReference>
<dbReference type="PROSITE" id="PS50263">
    <property type="entry name" value="CN_HYDROLASE"/>
    <property type="match status" value="1"/>
</dbReference>
<dbReference type="RefSeq" id="WP_215760742.1">
    <property type="nucleotide sequence ID" value="NZ_JAHKBE010000067.1"/>
</dbReference>
<accession>A0ABV1FTE1</accession>
<keyword evidence="4" id="KW-1185">Reference proteome</keyword>
<proteinExistence type="inferred from homology"/>
<dbReference type="Pfam" id="PF00795">
    <property type="entry name" value="CN_hydrolase"/>
    <property type="match status" value="1"/>
</dbReference>
<dbReference type="PANTHER" id="PTHR47799">
    <property type="entry name" value="OMEGA-AMIDASE YAFV"/>
    <property type="match status" value="1"/>
</dbReference>
<dbReference type="PROSITE" id="PS01227">
    <property type="entry name" value="UPF0012"/>
    <property type="match status" value="1"/>
</dbReference>
<evidence type="ECO:0000313" key="3">
    <source>
        <dbReference type="EMBL" id="MEQ2487678.1"/>
    </source>
</evidence>
<gene>
    <name evidence="3" type="ORF">AAAT34_11585</name>
</gene>
<dbReference type="NCBIfam" id="NF007757">
    <property type="entry name" value="PRK10438.1"/>
    <property type="match status" value="1"/>
</dbReference>